<dbReference type="InterPro" id="IPR008972">
    <property type="entry name" value="Cupredoxin"/>
</dbReference>
<dbReference type="AlphaFoldDB" id="A0AAE8MKN4"/>
<feature type="signal peptide" evidence="3">
    <location>
        <begin position="1"/>
        <end position="18"/>
    </location>
</feature>
<evidence type="ECO:0000313" key="5">
    <source>
        <dbReference type="Proteomes" id="UP001187734"/>
    </source>
</evidence>
<dbReference type="PANTHER" id="PTHR34883:SF8">
    <property type="entry name" value="EXTRACELLULAR SERINE-RICH PROTEIN (AFU_ORTHOLOGUE AFUA_6G00670)"/>
    <property type="match status" value="1"/>
</dbReference>
<dbReference type="PANTHER" id="PTHR34883">
    <property type="entry name" value="SERINE-RICH PROTEIN, PUTATIVE-RELATED-RELATED"/>
    <property type="match status" value="1"/>
</dbReference>
<dbReference type="CDD" id="cd21699">
    <property type="entry name" value="JMTM_APP_like"/>
    <property type="match status" value="1"/>
</dbReference>
<evidence type="ECO:0000256" key="3">
    <source>
        <dbReference type="SAM" id="SignalP"/>
    </source>
</evidence>
<accession>A0AAE8MKN4</accession>
<dbReference type="Gene3D" id="2.60.40.420">
    <property type="entry name" value="Cupredoxins - blue copper proteins"/>
    <property type="match status" value="1"/>
</dbReference>
<name>A0AAE8MKN4_9HYPO</name>
<evidence type="ECO:0000256" key="2">
    <source>
        <dbReference type="SAM" id="Phobius"/>
    </source>
</evidence>
<keyword evidence="5" id="KW-1185">Reference proteome</keyword>
<comment type="caution">
    <text evidence="4">The sequence shown here is derived from an EMBL/GenBank/DDBJ whole genome shotgun (WGS) entry which is preliminary data.</text>
</comment>
<dbReference type="EMBL" id="ONZP01000588">
    <property type="protein sequence ID" value="SPJ87930.1"/>
    <property type="molecule type" value="Genomic_DNA"/>
</dbReference>
<feature type="region of interest" description="Disordered" evidence="1">
    <location>
        <begin position="342"/>
        <end position="396"/>
    </location>
</feature>
<dbReference type="Proteomes" id="UP001187734">
    <property type="component" value="Unassembled WGS sequence"/>
</dbReference>
<keyword evidence="2" id="KW-0472">Membrane</keyword>
<proteinExistence type="predicted"/>
<dbReference type="InterPro" id="IPR052953">
    <property type="entry name" value="Ser-rich/MCO-related"/>
</dbReference>
<feature type="transmembrane region" description="Helical" evidence="2">
    <location>
        <begin position="238"/>
        <end position="261"/>
    </location>
</feature>
<keyword evidence="3" id="KW-0732">Signal</keyword>
<dbReference type="PROSITE" id="PS51257">
    <property type="entry name" value="PROKAR_LIPOPROTEIN"/>
    <property type="match status" value="1"/>
</dbReference>
<organism evidence="4 5">
    <name type="scientific">Fusarium torulosum</name>
    <dbReference type="NCBI Taxonomy" id="33205"/>
    <lineage>
        <taxon>Eukaryota</taxon>
        <taxon>Fungi</taxon>
        <taxon>Dikarya</taxon>
        <taxon>Ascomycota</taxon>
        <taxon>Pezizomycotina</taxon>
        <taxon>Sordariomycetes</taxon>
        <taxon>Hypocreomycetidae</taxon>
        <taxon>Hypocreales</taxon>
        <taxon>Nectriaceae</taxon>
        <taxon>Fusarium</taxon>
    </lineage>
</organism>
<feature type="compositionally biased region" description="Polar residues" evidence="1">
    <location>
        <begin position="211"/>
        <end position="229"/>
    </location>
</feature>
<reference evidence="4" key="1">
    <citation type="submission" date="2018-03" db="EMBL/GenBank/DDBJ databases">
        <authorList>
            <person name="Guldener U."/>
        </authorList>
    </citation>
    <scope>NUCLEOTIDE SEQUENCE</scope>
</reference>
<evidence type="ECO:0000256" key="1">
    <source>
        <dbReference type="SAM" id="MobiDB-lite"/>
    </source>
</evidence>
<keyword evidence="2" id="KW-1133">Transmembrane helix</keyword>
<protein>
    <recommendedName>
        <fullName evidence="6">Extracellular serine-rich protein</fullName>
    </recommendedName>
</protein>
<feature type="chain" id="PRO_5041966664" description="Extracellular serine-rich protein" evidence="3">
    <location>
        <begin position="19"/>
        <end position="396"/>
    </location>
</feature>
<evidence type="ECO:0008006" key="6">
    <source>
        <dbReference type="Google" id="ProtNLM"/>
    </source>
</evidence>
<gene>
    <name evidence="4" type="ORF">FTOL_12399</name>
</gene>
<evidence type="ECO:0000313" key="4">
    <source>
        <dbReference type="EMBL" id="SPJ87930.1"/>
    </source>
</evidence>
<feature type="region of interest" description="Disordered" evidence="1">
    <location>
        <begin position="204"/>
        <end position="229"/>
    </location>
</feature>
<keyword evidence="2" id="KW-0812">Transmembrane</keyword>
<sequence>MLSKQFLALSSILVGCWSQGVPNANSLATISEPTETPSPTLGDMTTSTATTTGYTTHTINVGAAGHKFTPNSIKADVGDIVEYRFYPDAHWVIRGDFDNPCIPYEYVDTDRTGFSSGPQPVKAITNDAPRFRVRVNDTKPIFFYCGASGSCVRYHMMGVVNPSKNKTLVNWLKNAANVDYQLTPGEPFPKEQGFPTSTTTAISKSTTSAIPQSTTSITTDQNSNSPYHPNGNGLSSGAIAGIVIGSVAVLGIIVGVIYLCGRRGGFNAYHKSFGNHAMPGNLNGAQSVTEVEVGSPTSVPGYWVYKPTSPISSSIGQSHQTSPPLSPLYNFPQDTGFMMPQPEGNLNTNHVPNFGDLTPRPPPRPPKELPFGVAELPGQKLQEPAVELPHSESPVN</sequence>
<dbReference type="SUPFAM" id="SSF49503">
    <property type="entry name" value="Cupredoxins"/>
    <property type="match status" value="1"/>
</dbReference>